<dbReference type="InterPro" id="IPR015679">
    <property type="entry name" value="PLipase_D_fam"/>
</dbReference>
<dbReference type="Pfam" id="PF00168">
    <property type="entry name" value="C2"/>
    <property type="match status" value="1"/>
</dbReference>
<name>A0AAU9S2J3_THLAR</name>
<keyword evidence="1" id="KW-0677">Repeat</keyword>
<dbReference type="GO" id="GO:0004630">
    <property type="term" value="F:phospholipase D activity"/>
    <property type="evidence" value="ECO:0007669"/>
    <property type="project" value="TreeGrafter"/>
</dbReference>
<keyword evidence="2" id="KW-0443">Lipid metabolism</keyword>
<keyword evidence="5" id="KW-1185">Reference proteome</keyword>
<evidence type="ECO:0000256" key="2">
    <source>
        <dbReference type="ARBA" id="ARBA00023098"/>
    </source>
</evidence>
<dbReference type="Proteomes" id="UP000836841">
    <property type="component" value="Unassembled WGS sequence"/>
</dbReference>
<feature type="domain" description="C2" evidence="3">
    <location>
        <begin position="1"/>
        <end position="87"/>
    </location>
</feature>
<dbReference type="PANTHER" id="PTHR18896">
    <property type="entry name" value="PHOSPHOLIPASE D"/>
    <property type="match status" value="1"/>
</dbReference>
<dbReference type="AlphaFoldDB" id="A0AAU9S2J3"/>
<gene>
    <name evidence="4" type="ORF">TAV2_LOCUS12046</name>
</gene>
<evidence type="ECO:0000259" key="3">
    <source>
        <dbReference type="PROSITE" id="PS50004"/>
    </source>
</evidence>
<dbReference type="SUPFAM" id="SSF49562">
    <property type="entry name" value="C2 domain (Calcium/lipid-binding domain, CaLB)"/>
    <property type="match status" value="1"/>
</dbReference>
<dbReference type="InterPro" id="IPR000008">
    <property type="entry name" value="C2_dom"/>
</dbReference>
<dbReference type="EMBL" id="CAJVSB020000602">
    <property type="protein sequence ID" value="CAH2056855.1"/>
    <property type="molecule type" value="Genomic_DNA"/>
</dbReference>
<dbReference type="Gene3D" id="2.60.40.150">
    <property type="entry name" value="C2 domain"/>
    <property type="match status" value="1"/>
</dbReference>
<protein>
    <recommendedName>
        <fullName evidence="3">C2 domain-containing protein</fullName>
    </recommendedName>
</protein>
<accession>A0AAU9S2J3</accession>
<reference evidence="4 5" key="1">
    <citation type="submission" date="2022-03" db="EMBL/GenBank/DDBJ databases">
        <authorList>
            <person name="Nunn A."/>
            <person name="Chopra R."/>
            <person name="Nunn A."/>
            <person name="Contreras Garrido A."/>
        </authorList>
    </citation>
    <scope>NUCLEOTIDE SEQUENCE [LARGE SCALE GENOMIC DNA]</scope>
</reference>
<organism evidence="4 5">
    <name type="scientific">Thlaspi arvense</name>
    <name type="common">Field penny-cress</name>
    <dbReference type="NCBI Taxonomy" id="13288"/>
    <lineage>
        <taxon>Eukaryota</taxon>
        <taxon>Viridiplantae</taxon>
        <taxon>Streptophyta</taxon>
        <taxon>Embryophyta</taxon>
        <taxon>Tracheophyta</taxon>
        <taxon>Spermatophyta</taxon>
        <taxon>Magnoliopsida</taxon>
        <taxon>eudicotyledons</taxon>
        <taxon>Gunneridae</taxon>
        <taxon>Pentapetalae</taxon>
        <taxon>rosids</taxon>
        <taxon>malvids</taxon>
        <taxon>Brassicales</taxon>
        <taxon>Brassicaceae</taxon>
        <taxon>Thlaspideae</taxon>
        <taxon>Thlaspi</taxon>
    </lineage>
</organism>
<comment type="caution">
    <text evidence="4">The sequence shown here is derived from an EMBL/GenBank/DDBJ whole genome shotgun (WGS) entry which is preliminary data.</text>
</comment>
<dbReference type="GO" id="GO:0005886">
    <property type="term" value="C:plasma membrane"/>
    <property type="evidence" value="ECO:0007669"/>
    <property type="project" value="TreeGrafter"/>
</dbReference>
<dbReference type="GO" id="GO:0009395">
    <property type="term" value="P:phospholipid catabolic process"/>
    <property type="evidence" value="ECO:0007669"/>
    <property type="project" value="TreeGrafter"/>
</dbReference>
<evidence type="ECO:0000313" key="4">
    <source>
        <dbReference type="EMBL" id="CAH2056855.1"/>
    </source>
</evidence>
<dbReference type="PANTHER" id="PTHR18896:SF115">
    <property type="entry name" value="PHOSPHOLIPASE D ALPHA 1"/>
    <property type="match status" value="1"/>
</dbReference>
<evidence type="ECO:0000256" key="1">
    <source>
        <dbReference type="ARBA" id="ARBA00022737"/>
    </source>
</evidence>
<dbReference type="SMART" id="SM00239">
    <property type="entry name" value="C2"/>
    <property type="match status" value="1"/>
</dbReference>
<dbReference type="InterPro" id="IPR035892">
    <property type="entry name" value="C2_domain_sf"/>
</dbReference>
<proteinExistence type="predicted"/>
<sequence>MHNVSQIVGSRLYATVDLDKARVGRTRIVTRNISNPHWNEHFRIYCAHKISEIIFTVKDDNTLGATLIGRAHLPVKEIINGKRWIHG</sequence>
<dbReference type="PROSITE" id="PS50004">
    <property type="entry name" value="C2"/>
    <property type="match status" value="1"/>
</dbReference>
<evidence type="ECO:0000313" key="5">
    <source>
        <dbReference type="Proteomes" id="UP000836841"/>
    </source>
</evidence>